<keyword evidence="2" id="KW-0547">Nucleotide-binding</keyword>
<dbReference type="GO" id="GO:0051239">
    <property type="term" value="P:regulation of multicellular organismal process"/>
    <property type="evidence" value="ECO:0007669"/>
    <property type="project" value="UniProtKB-ARBA"/>
</dbReference>
<evidence type="ECO:0000259" key="9">
    <source>
        <dbReference type="Pfam" id="PF08701"/>
    </source>
</evidence>
<comment type="subcellular location">
    <subcellularLocation>
        <location evidence="1">Nucleus</location>
        <location evidence="1">Nucleolus</location>
    </subcellularLocation>
</comment>
<dbReference type="AlphaFoldDB" id="A0A2G8KPF7"/>
<keyword evidence="4" id="KW-0342">GTP-binding</keyword>
<dbReference type="EMBL" id="MRZV01000442">
    <property type="protein sequence ID" value="PIK49894.1"/>
    <property type="molecule type" value="Genomic_DNA"/>
</dbReference>
<keyword evidence="11" id="KW-1185">Reference proteome</keyword>
<dbReference type="Pfam" id="PF08701">
    <property type="entry name" value="GN3L_Grn1"/>
    <property type="match status" value="1"/>
</dbReference>
<dbReference type="Proteomes" id="UP000230750">
    <property type="component" value="Unassembled WGS sequence"/>
</dbReference>
<dbReference type="FunFam" id="1.10.1580.10:FF:000002">
    <property type="entry name" value="Guanine nucleotide-binding protein-like 3 (nucleolar)-like"/>
    <property type="match status" value="1"/>
</dbReference>
<proteinExistence type="predicted"/>
<dbReference type="Gene3D" id="3.40.50.300">
    <property type="entry name" value="P-loop containing nucleotide triphosphate hydrolases"/>
    <property type="match status" value="1"/>
</dbReference>
<dbReference type="InterPro" id="IPR006141">
    <property type="entry name" value="Intein_N"/>
</dbReference>
<dbReference type="InterPro" id="IPR027417">
    <property type="entry name" value="P-loop_NTPase"/>
</dbReference>
<dbReference type="FunFam" id="3.40.50.300:FF:000571">
    <property type="entry name" value="Guanine nucleotide-binding protein-like NSN1"/>
    <property type="match status" value="1"/>
</dbReference>
<organism evidence="10 11">
    <name type="scientific">Stichopus japonicus</name>
    <name type="common">Sea cucumber</name>
    <dbReference type="NCBI Taxonomy" id="307972"/>
    <lineage>
        <taxon>Eukaryota</taxon>
        <taxon>Metazoa</taxon>
        <taxon>Echinodermata</taxon>
        <taxon>Eleutherozoa</taxon>
        <taxon>Echinozoa</taxon>
        <taxon>Holothuroidea</taxon>
        <taxon>Aspidochirotacea</taxon>
        <taxon>Aspidochirotida</taxon>
        <taxon>Stichopodidae</taxon>
        <taxon>Apostichopus</taxon>
    </lineage>
</organism>
<keyword evidence="3" id="KW-0175">Coiled coil</keyword>
<reference evidence="10 11" key="1">
    <citation type="journal article" date="2017" name="PLoS Biol.">
        <title>The sea cucumber genome provides insights into morphological evolution and visceral regeneration.</title>
        <authorList>
            <person name="Zhang X."/>
            <person name="Sun L."/>
            <person name="Yuan J."/>
            <person name="Sun Y."/>
            <person name="Gao Y."/>
            <person name="Zhang L."/>
            <person name="Li S."/>
            <person name="Dai H."/>
            <person name="Hamel J.F."/>
            <person name="Liu C."/>
            <person name="Yu Y."/>
            <person name="Liu S."/>
            <person name="Lin W."/>
            <person name="Guo K."/>
            <person name="Jin S."/>
            <person name="Xu P."/>
            <person name="Storey K.B."/>
            <person name="Huan P."/>
            <person name="Zhang T."/>
            <person name="Zhou Y."/>
            <person name="Zhang J."/>
            <person name="Lin C."/>
            <person name="Li X."/>
            <person name="Xing L."/>
            <person name="Huo D."/>
            <person name="Sun M."/>
            <person name="Wang L."/>
            <person name="Mercier A."/>
            <person name="Li F."/>
            <person name="Yang H."/>
            <person name="Xiang J."/>
        </authorList>
    </citation>
    <scope>NUCLEOTIDE SEQUENCE [LARGE SCALE GENOMIC DNA]</scope>
    <source>
        <strain evidence="10">Shaxun</strain>
        <tissue evidence="10">Muscle</tissue>
    </source>
</reference>
<dbReference type="PANTHER" id="PTHR11089:SF30">
    <property type="entry name" value="GUANINE NUCLEOTIDE-BINDING PROTEIN-LIKE 3 HOMOLOG"/>
    <property type="match status" value="1"/>
</dbReference>
<evidence type="ECO:0000256" key="5">
    <source>
        <dbReference type="ARBA" id="ARBA00023242"/>
    </source>
</evidence>
<dbReference type="GO" id="GO:0050793">
    <property type="term" value="P:regulation of developmental process"/>
    <property type="evidence" value="ECO:0007669"/>
    <property type="project" value="UniProtKB-ARBA"/>
</dbReference>
<evidence type="ECO:0000313" key="10">
    <source>
        <dbReference type="EMBL" id="PIK49894.1"/>
    </source>
</evidence>
<feature type="domain" description="Guanine nucleotide-binding protein-like 3 N-terminal" evidence="9">
    <location>
        <begin position="17"/>
        <end position="88"/>
    </location>
</feature>
<comment type="function">
    <text evidence="6">May play a role in regulating cellular proliferation.</text>
</comment>
<feature type="compositionally biased region" description="Basic residues" evidence="7">
    <location>
        <begin position="25"/>
        <end position="47"/>
    </location>
</feature>
<comment type="caution">
    <text evidence="10">The sequence shown here is derived from an EMBL/GenBank/DDBJ whole genome shotgun (WGS) entry which is preliminary data.</text>
</comment>
<dbReference type="STRING" id="307972.A0A2G8KPF7"/>
<dbReference type="GO" id="GO:0016539">
    <property type="term" value="P:intein-mediated protein splicing"/>
    <property type="evidence" value="ECO:0007669"/>
    <property type="project" value="InterPro"/>
</dbReference>
<name>A0A2G8KPF7_STIJA</name>
<feature type="region of interest" description="Disordered" evidence="7">
    <location>
        <begin position="78"/>
        <end position="122"/>
    </location>
</feature>
<evidence type="ECO:0000313" key="11">
    <source>
        <dbReference type="Proteomes" id="UP000230750"/>
    </source>
</evidence>
<dbReference type="PROSITE" id="PS50817">
    <property type="entry name" value="INTEIN_N_TER"/>
    <property type="match status" value="1"/>
</dbReference>
<evidence type="ECO:0000256" key="6">
    <source>
        <dbReference type="ARBA" id="ARBA00059892"/>
    </source>
</evidence>
<sequence length="518" mass="58480">MVKKGHPRKLKSKRLTLKTKYKIQKKVKEHKRKMKKEAKKNPTKRAKKDPGIPNLAPFKEAILREAEEKKMKILEAKEKRKQDRRKMSKLEKNASGCRGRQLSFETKKKTKPKTNNPESQNLVSSRRAYFREVRRVVEAADVIIEVLDARDPIGTRCLELEKEILTSGGQKKLVLLLNKIDLVPRAIVEQWLKYLRNELPTVAFKASTQTQSRNLSRFKYTLEATPDHMLYTSNCLGATALMKLLNNYCRSADIKTSISVGFVGFPNVGKSSVINSLKRKKACSIGDMPGVHQRVVLASSNDEVTMVLRNCVKIDTIKDTVAPIEAILKKCNKEQLMLFYTLPQFSDAQEFLSLMATKKGKFKKGGIPNVAQTAKAVLQDWNSGKIPYFTSPPDEHSLPSHISSEIVSSFSKGLKMNSVTHHDGLILEGVSESGPQEMSVEMASGDRIRGAENEDEVDDTGEKKSEGVEDDMEEEEEDGEEGLEEEEEDDDVDEDADEDDMEEDLEEDGEENKVTMNR</sequence>
<dbReference type="OrthoDB" id="444945at2759"/>
<dbReference type="InterPro" id="IPR050755">
    <property type="entry name" value="TRAFAC_YlqF/YawG_RiboMat"/>
</dbReference>
<dbReference type="GO" id="GO:0005730">
    <property type="term" value="C:nucleolus"/>
    <property type="evidence" value="ECO:0007669"/>
    <property type="project" value="UniProtKB-SubCell"/>
</dbReference>
<evidence type="ECO:0000256" key="1">
    <source>
        <dbReference type="ARBA" id="ARBA00004604"/>
    </source>
</evidence>
<feature type="compositionally biased region" description="Acidic residues" evidence="7">
    <location>
        <begin position="468"/>
        <end position="510"/>
    </location>
</feature>
<evidence type="ECO:0000256" key="2">
    <source>
        <dbReference type="ARBA" id="ARBA00022741"/>
    </source>
</evidence>
<dbReference type="GO" id="GO:0005525">
    <property type="term" value="F:GTP binding"/>
    <property type="evidence" value="ECO:0007669"/>
    <property type="project" value="UniProtKB-KW"/>
</dbReference>
<dbReference type="InterPro" id="IPR006073">
    <property type="entry name" value="GTP-bd"/>
</dbReference>
<feature type="region of interest" description="Disordered" evidence="7">
    <location>
        <begin position="429"/>
        <end position="518"/>
    </location>
</feature>
<dbReference type="CDD" id="cd04178">
    <property type="entry name" value="Nucleostemin_like"/>
    <property type="match status" value="1"/>
</dbReference>
<evidence type="ECO:0000256" key="7">
    <source>
        <dbReference type="SAM" id="MobiDB-lite"/>
    </source>
</evidence>
<gene>
    <name evidence="10" type="ORF">BSL78_13216</name>
</gene>
<dbReference type="InterPro" id="IPR014813">
    <property type="entry name" value="Gnl3_N_dom"/>
</dbReference>
<feature type="region of interest" description="Disordered" evidence="7">
    <location>
        <begin position="25"/>
        <end position="57"/>
    </location>
</feature>
<evidence type="ECO:0000256" key="3">
    <source>
        <dbReference type="ARBA" id="ARBA00023054"/>
    </source>
</evidence>
<protein>
    <submittedName>
        <fullName evidence="10">Nucleostemin-like protein</fullName>
    </submittedName>
</protein>
<dbReference type="PANTHER" id="PTHR11089">
    <property type="entry name" value="GTP-BINDING PROTEIN-RELATED"/>
    <property type="match status" value="1"/>
</dbReference>
<dbReference type="Pfam" id="PF01926">
    <property type="entry name" value="MMR_HSR1"/>
    <property type="match status" value="1"/>
</dbReference>
<dbReference type="SUPFAM" id="SSF52540">
    <property type="entry name" value="P-loop containing nucleoside triphosphate hydrolases"/>
    <property type="match status" value="1"/>
</dbReference>
<keyword evidence="5" id="KW-0539">Nucleus</keyword>
<feature type="domain" description="G" evidence="8">
    <location>
        <begin position="260"/>
        <end position="301"/>
    </location>
</feature>
<accession>A0A2G8KPF7</accession>
<evidence type="ECO:0000256" key="4">
    <source>
        <dbReference type="ARBA" id="ARBA00023134"/>
    </source>
</evidence>
<evidence type="ECO:0000259" key="8">
    <source>
        <dbReference type="Pfam" id="PF01926"/>
    </source>
</evidence>